<dbReference type="InterPro" id="IPR016163">
    <property type="entry name" value="Ald_DH_C"/>
</dbReference>
<dbReference type="RefSeq" id="WP_093580810.1">
    <property type="nucleotide sequence ID" value="NZ_FPBA01000012.1"/>
</dbReference>
<evidence type="ECO:0000313" key="6">
    <source>
        <dbReference type="EMBL" id="SFT82103.1"/>
    </source>
</evidence>
<dbReference type="AlphaFoldDB" id="A0A1I7B4G4"/>
<name>A0A1I7B4G4_9ACTN</name>
<dbReference type="SUPFAM" id="SSF53720">
    <property type="entry name" value="ALDH-like"/>
    <property type="match status" value="1"/>
</dbReference>
<evidence type="ECO:0000259" key="5">
    <source>
        <dbReference type="Pfam" id="PF00171"/>
    </source>
</evidence>
<dbReference type="Gene3D" id="3.40.309.10">
    <property type="entry name" value="Aldehyde Dehydrogenase, Chain A, domain 2"/>
    <property type="match status" value="1"/>
</dbReference>
<evidence type="ECO:0000256" key="2">
    <source>
        <dbReference type="ARBA" id="ARBA00023002"/>
    </source>
</evidence>
<evidence type="ECO:0000256" key="3">
    <source>
        <dbReference type="PROSITE-ProRule" id="PRU10007"/>
    </source>
</evidence>
<proteinExistence type="inferred from homology"/>
<dbReference type="EMBL" id="FPBA01000012">
    <property type="protein sequence ID" value="SFT82103.1"/>
    <property type="molecule type" value="Genomic_DNA"/>
</dbReference>
<feature type="active site" evidence="3">
    <location>
        <position position="274"/>
    </location>
</feature>
<sequence length="503" mass="52961">MSSTQELTHTRVVDGTEVAAGASDFLDEGIIPHVIDGELVATSAGGVRDVINPSTGHKLGEVVRGDAADLDRAVRAALTAWEDGRWRNLTPRDREARLHRLGDLVQEHAQIIGDLDSLNAGVLRSHSDFLATASANALHYYAGWPTKLAGHVPPVGPDYVVQERVEPVGVVGVIKPWNGPAAIFNQVAPALAAGNCVVLKPAEHTPISAAYMARLALEAGIPPGVFNVVQGDGVVGAAMVAHPGITRMSFTGSVDTGRRIAAAAAQTFKKVNLELGGKSPVLVFPDADLPAAAAAAARAVWNNSGQVCTAGSRTLVHRSVYDDFVAETVAYSEGLRVGHAFDSRTDLGPLISPEQLSKVRGFVEAGKSEGATLRYEGSSSVGLDGFYQAPVIFADVTSGMTIASEEIFGPVMSILPFEDEAEAFRVANGSRFGLAAGVFTRDIGTAERATRALDVGTVWINSYQVVDAAVSFGGAKDSGYGRSLGQAALEEYTRRKSVWSRTY</sequence>
<protein>
    <submittedName>
        <fullName evidence="6">Aldehyde dehydrogenase (NAD+)</fullName>
    </submittedName>
</protein>
<dbReference type="Proteomes" id="UP000199546">
    <property type="component" value="Unassembled WGS sequence"/>
</dbReference>
<dbReference type="STRING" id="1296565.SAMN05660657_03266"/>
<evidence type="ECO:0000256" key="4">
    <source>
        <dbReference type="RuleBase" id="RU003345"/>
    </source>
</evidence>
<organism evidence="6 7">
    <name type="scientific">Geodermatophilus amargosae</name>
    <dbReference type="NCBI Taxonomy" id="1296565"/>
    <lineage>
        <taxon>Bacteria</taxon>
        <taxon>Bacillati</taxon>
        <taxon>Actinomycetota</taxon>
        <taxon>Actinomycetes</taxon>
        <taxon>Geodermatophilales</taxon>
        <taxon>Geodermatophilaceae</taxon>
        <taxon>Geodermatophilus</taxon>
    </lineage>
</organism>
<dbReference type="Pfam" id="PF00171">
    <property type="entry name" value="Aldedh"/>
    <property type="match status" value="1"/>
</dbReference>
<dbReference type="GO" id="GO:0016620">
    <property type="term" value="F:oxidoreductase activity, acting on the aldehyde or oxo group of donors, NAD or NADP as acceptor"/>
    <property type="evidence" value="ECO:0007669"/>
    <property type="project" value="InterPro"/>
</dbReference>
<dbReference type="FunFam" id="3.40.605.10:FF:000007">
    <property type="entry name" value="NAD/NADP-dependent betaine aldehyde dehydrogenase"/>
    <property type="match status" value="1"/>
</dbReference>
<dbReference type="InterPro" id="IPR016162">
    <property type="entry name" value="Ald_DH_N"/>
</dbReference>
<evidence type="ECO:0000313" key="7">
    <source>
        <dbReference type="Proteomes" id="UP000199546"/>
    </source>
</evidence>
<dbReference type="InterPro" id="IPR015590">
    <property type="entry name" value="Aldehyde_DH_dom"/>
</dbReference>
<dbReference type="OrthoDB" id="6882680at2"/>
<keyword evidence="7" id="KW-1185">Reference proteome</keyword>
<dbReference type="InterPro" id="IPR029510">
    <property type="entry name" value="Ald_DH_CS_GLU"/>
</dbReference>
<reference evidence="7" key="1">
    <citation type="submission" date="2016-10" db="EMBL/GenBank/DDBJ databases">
        <authorList>
            <person name="Varghese N."/>
            <person name="Submissions S."/>
        </authorList>
    </citation>
    <scope>NUCLEOTIDE SEQUENCE [LARGE SCALE GENOMIC DNA]</scope>
    <source>
        <strain evidence="7">DSM 46136</strain>
    </source>
</reference>
<dbReference type="PANTHER" id="PTHR11699">
    <property type="entry name" value="ALDEHYDE DEHYDROGENASE-RELATED"/>
    <property type="match status" value="1"/>
</dbReference>
<comment type="similarity">
    <text evidence="1 4">Belongs to the aldehyde dehydrogenase family.</text>
</comment>
<accession>A0A1I7B4G4</accession>
<dbReference type="InterPro" id="IPR016161">
    <property type="entry name" value="Ald_DH/histidinol_DH"/>
</dbReference>
<dbReference type="FunFam" id="3.40.309.10:FF:000012">
    <property type="entry name" value="Betaine aldehyde dehydrogenase"/>
    <property type="match status" value="1"/>
</dbReference>
<gene>
    <name evidence="6" type="ORF">SAMN05660657_03266</name>
</gene>
<evidence type="ECO:0000256" key="1">
    <source>
        <dbReference type="ARBA" id="ARBA00009986"/>
    </source>
</evidence>
<keyword evidence="2 4" id="KW-0560">Oxidoreductase</keyword>
<dbReference type="Gene3D" id="3.40.605.10">
    <property type="entry name" value="Aldehyde Dehydrogenase, Chain A, domain 1"/>
    <property type="match status" value="1"/>
</dbReference>
<feature type="domain" description="Aldehyde dehydrogenase" evidence="5">
    <location>
        <begin position="47"/>
        <end position="498"/>
    </location>
</feature>
<dbReference type="PROSITE" id="PS00687">
    <property type="entry name" value="ALDEHYDE_DEHYDR_GLU"/>
    <property type="match status" value="1"/>
</dbReference>